<protein>
    <recommendedName>
        <fullName evidence="2">Uncharacterized protein YciY</fullName>
    </recommendedName>
</protein>
<sequence>MKRSRNEVGRWRMLRQIQRRRRHWLERQSCSNRHIIRVRRRLDDQHRRALLFVMAYEW</sequence>
<dbReference type="InterPro" id="IPR049586">
    <property type="entry name" value="YciY"/>
</dbReference>
<gene>
    <name evidence="3" type="ORF">BMI79_02330</name>
</gene>
<dbReference type="RefSeq" id="WP_076940226.1">
    <property type="nucleotide sequence ID" value="NZ_MOXD01000001.1"/>
</dbReference>
<dbReference type="EMBL" id="MOXD01000001">
    <property type="protein sequence ID" value="OMQ27188.1"/>
    <property type="molecule type" value="Genomic_DNA"/>
</dbReference>
<dbReference type="Pfam" id="PF26518">
    <property type="entry name" value="YciY"/>
    <property type="match status" value="1"/>
</dbReference>
<keyword evidence="4" id="KW-1185">Reference proteome</keyword>
<evidence type="ECO:0000313" key="3">
    <source>
        <dbReference type="EMBL" id="OMQ27188.1"/>
    </source>
</evidence>
<dbReference type="AlphaFoldDB" id="A0A1S8CRU7"/>
<accession>A0A1S8CRU7</accession>
<evidence type="ECO:0000256" key="2">
    <source>
        <dbReference type="ARBA" id="ARBA00044192"/>
    </source>
</evidence>
<dbReference type="NCBIfam" id="NF033701">
    <property type="entry name" value="yciY_fam"/>
    <property type="match status" value="1"/>
</dbReference>
<comment type="caution">
    <text evidence="3">The sequence shown here is derived from an EMBL/GenBank/DDBJ whole genome shotgun (WGS) entry which is preliminary data.</text>
</comment>
<proteinExistence type="inferred from homology"/>
<organism evidence="3 4">
    <name type="scientific">Serratia oryzae</name>
    <dbReference type="NCBI Taxonomy" id="2034155"/>
    <lineage>
        <taxon>Bacteria</taxon>
        <taxon>Pseudomonadati</taxon>
        <taxon>Pseudomonadota</taxon>
        <taxon>Gammaproteobacteria</taxon>
        <taxon>Enterobacterales</taxon>
        <taxon>Yersiniaceae</taxon>
        <taxon>Serratia</taxon>
    </lineage>
</organism>
<name>A0A1S8CRU7_9GAMM</name>
<dbReference type="Proteomes" id="UP000216021">
    <property type="component" value="Unassembled WGS sequence"/>
</dbReference>
<comment type="similarity">
    <text evidence="1">Belongs to the YciY family.</text>
</comment>
<evidence type="ECO:0000313" key="4">
    <source>
        <dbReference type="Proteomes" id="UP000216021"/>
    </source>
</evidence>
<reference evidence="3 4" key="1">
    <citation type="submission" date="2016-11" db="EMBL/GenBank/DDBJ databases">
        <title>Rahnella oryzae sp. nov., isolated from rice root.</title>
        <authorList>
            <person name="Zhang X.-X."/>
            <person name="Zhang J."/>
        </authorList>
    </citation>
    <scope>NUCLEOTIDE SEQUENCE [LARGE SCALE GENOMIC DNA]</scope>
    <source>
        <strain evidence="3 4">J11-6</strain>
    </source>
</reference>
<evidence type="ECO:0000256" key="1">
    <source>
        <dbReference type="ARBA" id="ARBA00043959"/>
    </source>
</evidence>
<dbReference type="STRING" id="2034155.BMI79_02330"/>